<dbReference type="EMBL" id="GBHO01026342">
    <property type="protein sequence ID" value="JAG17262.1"/>
    <property type="molecule type" value="Transcribed_RNA"/>
</dbReference>
<sequence length="151" mass="17097">MWSVPSCAESFLGTNAMCTYKTALTATSSNEFASLLLVEAREFNSEAPALQYPSGQLVLYCEDATNRMLNLLLGVSAKSGVSARIALALEIDVDFSWFNCDTHRETMRDYIIQSLCRIYVPWWGKLVNRGTSQRKSVRRAAYRKLLILWNQ</sequence>
<reference evidence="1" key="2">
    <citation type="submission" date="2014-07" db="EMBL/GenBank/DDBJ databases">
        <authorList>
            <person name="Hull J."/>
        </authorList>
    </citation>
    <scope>NUCLEOTIDE SEQUENCE</scope>
</reference>
<accession>A0A0A9X951</accession>
<name>A0A0A9X951_LYGHE</name>
<proteinExistence type="predicted"/>
<dbReference type="AlphaFoldDB" id="A0A0A9X951"/>
<reference evidence="1" key="1">
    <citation type="journal article" date="2014" name="PLoS ONE">
        <title>Transcriptome-Based Identification of ABC Transporters in the Western Tarnished Plant Bug Lygus hesperus.</title>
        <authorList>
            <person name="Hull J.J."/>
            <person name="Chaney K."/>
            <person name="Geib S.M."/>
            <person name="Fabrick J.A."/>
            <person name="Brent C.S."/>
            <person name="Walsh D."/>
            <person name="Lavine L.C."/>
        </authorList>
    </citation>
    <scope>NUCLEOTIDE SEQUENCE</scope>
</reference>
<gene>
    <name evidence="1" type="primary">Slc27a3</name>
    <name evidence="1" type="ORF">CM83_103827</name>
</gene>
<organism evidence="1">
    <name type="scientific">Lygus hesperus</name>
    <name type="common">Western plant bug</name>
    <dbReference type="NCBI Taxonomy" id="30085"/>
    <lineage>
        <taxon>Eukaryota</taxon>
        <taxon>Metazoa</taxon>
        <taxon>Ecdysozoa</taxon>
        <taxon>Arthropoda</taxon>
        <taxon>Hexapoda</taxon>
        <taxon>Insecta</taxon>
        <taxon>Pterygota</taxon>
        <taxon>Neoptera</taxon>
        <taxon>Paraneoptera</taxon>
        <taxon>Hemiptera</taxon>
        <taxon>Heteroptera</taxon>
        <taxon>Panheteroptera</taxon>
        <taxon>Cimicomorpha</taxon>
        <taxon>Miridae</taxon>
        <taxon>Mirini</taxon>
        <taxon>Lygus</taxon>
    </lineage>
</organism>
<evidence type="ECO:0000313" key="1">
    <source>
        <dbReference type="EMBL" id="JAG17262.1"/>
    </source>
</evidence>
<protein>
    <submittedName>
        <fullName evidence="1">Long-chain fatty acid transport protein 3</fullName>
    </submittedName>
</protein>